<evidence type="ECO:0000313" key="3">
    <source>
        <dbReference type="Proteomes" id="UP001595776"/>
    </source>
</evidence>
<dbReference type="PANTHER" id="PTHR11079:SF162">
    <property type="entry name" value="RIBOFLAVIN BIOSYNTHESIS PROTEIN PYRD, CHLOROPLASTIC"/>
    <property type="match status" value="1"/>
</dbReference>
<dbReference type="Gene3D" id="3.40.140.10">
    <property type="entry name" value="Cytidine Deaminase, domain 2"/>
    <property type="match status" value="1"/>
</dbReference>
<dbReference type="Proteomes" id="UP001595776">
    <property type="component" value="Unassembled WGS sequence"/>
</dbReference>
<organism evidence="2 3">
    <name type="scientific">Kordiimonas lipolytica</name>
    <dbReference type="NCBI Taxonomy" id="1662421"/>
    <lineage>
        <taxon>Bacteria</taxon>
        <taxon>Pseudomonadati</taxon>
        <taxon>Pseudomonadota</taxon>
        <taxon>Alphaproteobacteria</taxon>
        <taxon>Kordiimonadales</taxon>
        <taxon>Kordiimonadaceae</taxon>
        <taxon>Kordiimonas</taxon>
    </lineage>
</organism>
<evidence type="ECO:0000313" key="2">
    <source>
        <dbReference type="EMBL" id="MFC4347834.1"/>
    </source>
</evidence>
<dbReference type="InterPro" id="IPR016193">
    <property type="entry name" value="Cytidine_deaminase-like"/>
</dbReference>
<feature type="domain" description="CMP/dCMP-type deaminase" evidence="1">
    <location>
        <begin position="2"/>
        <end position="117"/>
    </location>
</feature>
<sequence length="151" mass="16374">MTNHAPFMAEALAQAQKSYDEGGLPIGAVMVENGAVIARGHNRRVQDGDPTAHGEMACLRAAGRRPRYDGVTLYTTLSPCMMCAGTIVQFGIPRVVIGEAENFHGNEAFLRENGVEVIRLDDPGCTDLMARFIREKPTLWDEDIAGNDPAS</sequence>
<dbReference type="PANTHER" id="PTHR11079">
    <property type="entry name" value="CYTOSINE DEAMINASE FAMILY MEMBER"/>
    <property type="match status" value="1"/>
</dbReference>
<dbReference type="SUPFAM" id="SSF53927">
    <property type="entry name" value="Cytidine deaminase-like"/>
    <property type="match status" value="1"/>
</dbReference>
<accession>A0ABV8UAF0</accession>
<reference evidence="3" key="1">
    <citation type="journal article" date="2019" name="Int. J. Syst. Evol. Microbiol.">
        <title>The Global Catalogue of Microorganisms (GCM) 10K type strain sequencing project: providing services to taxonomists for standard genome sequencing and annotation.</title>
        <authorList>
            <consortium name="The Broad Institute Genomics Platform"/>
            <consortium name="The Broad Institute Genome Sequencing Center for Infectious Disease"/>
            <person name="Wu L."/>
            <person name="Ma J."/>
        </authorList>
    </citation>
    <scope>NUCLEOTIDE SEQUENCE [LARGE SCALE GENOMIC DNA]</scope>
    <source>
        <strain evidence="3">CGMCC 1.15304</strain>
    </source>
</reference>
<dbReference type="CDD" id="cd01285">
    <property type="entry name" value="nucleoside_deaminase"/>
    <property type="match status" value="1"/>
</dbReference>
<evidence type="ECO:0000259" key="1">
    <source>
        <dbReference type="PROSITE" id="PS51747"/>
    </source>
</evidence>
<dbReference type="EC" id="3.5.4.33" evidence="2"/>
<protein>
    <submittedName>
        <fullName evidence="2">Nucleoside deaminase</fullName>
        <ecNumber evidence="2">3.5.4.33</ecNumber>
    </submittedName>
</protein>
<comment type="caution">
    <text evidence="2">The sequence shown here is derived from an EMBL/GenBank/DDBJ whole genome shotgun (WGS) entry which is preliminary data.</text>
</comment>
<dbReference type="GO" id="GO:0052717">
    <property type="term" value="F:tRNA-specific adenosine-34 deaminase activity"/>
    <property type="evidence" value="ECO:0007669"/>
    <property type="project" value="UniProtKB-EC"/>
</dbReference>
<proteinExistence type="predicted"/>
<dbReference type="InterPro" id="IPR002125">
    <property type="entry name" value="CMP_dCMP_dom"/>
</dbReference>
<dbReference type="PROSITE" id="PS51747">
    <property type="entry name" value="CYT_DCMP_DEAMINASES_2"/>
    <property type="match status" value="1"/>
</dbReference>
<dbReference type="Pfam" id="PF00383">
    <property type="entry name" value="dCMP_cyt_deam_1"/>
    <property type="match status" value="1"/>
</dbReference>
<gene>
    <name evidence="2" type="ORF">ACFO5Q_08265</name>
</gene>
<keyword evidence="3" id="KW-1185">Reference proteome</keyword>
<dbReference type="EMBL" id="JBHSCR010000005">
    <property type="protein sequence ID" value="MFC4347834.1"/>
    <property type="molecule type" value="Genomic_DNA"/>
</dbReference>
<keyword evidence="2" id="KW-0378">Hydrolase</keyword>
<name>A0ABV8UAF0_9PROT</name>
<dbReference type="RefSeq" id="WP_068152277.1">
    <property type="nucleotide sequence ID" value="NZ_JBHSCR010000005.1"/>
</dbReference>